<accession>A0ABU5F201</accession>
<dbReference type="InterPro" id="IPR002881">
    <property type="entry name" value="DUF58"/>
</dbReference>
<protein>
    <submittedName>
        <fullName evidence="2">DUF58 domain-containing protein</fullName>
    </submittedName>
</protein>
<keyword evidence="3" id="KW-1185">Reference proteome</keyword>
<gene>
    <name evidence="2" type="ORF">R5W23_002006</name>
</gene>
<evidence type="ECO:0000313" key="2">
    <source>
        <dbReference type="EMBL" id="MDY3560760.1"/>
    </source>
</evidence>
<dbReference type="InterPro" id="IPR036465">
    <property type="entry name" value="vWFA_dom_sf"/>
</dbReference>
<sequence>MPAPAPTPTAANRPPSGGPALIDPAALMRIKSLQLRARVIVEGFEKGLHRSPYHGFSAEFSEYRQYTPGDDPRYLDWRLFARSDRYYIKKFEDETNLRCHLIADGSRSMGYGSGPVTKWDYARTAAATVAYFLSRQRDAVGLVTFADRVVEYIPPRARPGQLAHLTAALHRDPGGTATDLVGPLGEAGAVTRRRGLFVLFSDLLVPASAVRTAIGGLRAAGHDVIVFRVLDPQEVHFRFDAPGLFRDAETGREVFVDPRTAADEYRARFAAHAAEVRQECTSAGADFEQITTDRPLELVLFDLLRARARRGRAPVRSAQNRGGGR</sequence>
<reference evidence="3" key="1">
    <citation type="journal article" date="2023" name="Mar. Drugs">
        <title>Gemmata algarum, a Novel Planctomycete Isolated from an Algal Mat, Displays Antimicrobial Activity.</title>
        <authorList>
            <person name="Kumar G."/>
            <person name="Kallscheuer N."/>
            <person name="Kashif M."/>
            <person name="Ahamad S."/>
            <person name="Jagadeeshwari U."/>
            <person name="Pannikurungottu S."/>
            <person name="Haufschild T."/>
            <person name="Kabuu M."/>
            <person name="Sasikala C."/>
            <person name="Jogler C."/>
            <person name="Ramana C."/>
        </authorList>
    </citation>
    <scope>NUCLEOTIDE SEQUENCE [LARGE SCALE GENOMIC DNA]</scope>
    <source>
        <strain evidence="3">JC673</strain>
    </source>
</reference>
<comment type="caution">
    <text evidence="2">The sequence shown here is derived from an EMBL/GenBank/DDBJ whole genome shotgun (WGS) entry which is preliminary data.</text>
</comment>
<organism evidence="2 3">
    <name type="scientific">Gemmata algarum</name>
    <dbReference type="NCBI Taxonomy" id="2975278"/>
    <lineage>
        <taxon>Bacteria</taxon>
        <taxon>Pseudomonadati</taxon>
        <taxon>Planctomycetota</taxon>
        <taxon>Planctomycetia</taxon>
        <taxon>Gemmatales</taxon>
        <taxon>Gemmataceae</taxon>
        <taxon>Gemmata</taxon>
    </lineage>
</organism>
<dbReference type="CDD" id="cd00198">
    <property type="entry name" value="vWFA"/>
    <property type="match status" value="1"/>
</dbReference>
<dbReference type="InterPro" id="IPR002035">
    <property type="entry name" value="VWF_A"/>
</dbReference>
<dbReference type="PANTHER" id="PTHR33608:SF7">
    <property type="entry name" value="DUF58 DOMAIN-CONTAINING PROTEIN"/>
    <property type="match status" value="1"/>
</dbReference>
<dbReference type="SUPFAM" id="SSF53300">
    <property type="entry name" value="vWA-like"/>
    <property type="match status" value="1"/>
</dbReference>
<proteinExistence type="predicted"/>
<dbReference type="Pfam" id="PF01882">
    <property type="entry name" value="DUF58"/>
    <property type="match status" value="1"/>
</dbReference>
<dbReference type="EMBL" id="JAXBLV010000183">
    <property type="protein sequence ID" value="MDY3560760.1"/>
    <property type="molecule type" value="Genomic_DNA"/>
</dbReference>
<dbReference type="Proteomes" id="UP001272242">
    <property type="component" value="Unassembled WGS sequence"/>
</dbReference>
<dbReference type="RefSeq" id="WP_320687288.1">
    <property type="nucleotide sequence ID" value="NZ_JAXBLV010000183.1"/>
</dbReference>
<name>A0ABU5F201_9BACT</name>
<evidence type="ECO:0000313" key="3">
    <source>
        <dbReference type="Proteomes" id="UP001272242"/>
    </source>
</evidence>
<dbReference type="Gene3D" id="3.40.50.410">
    <property type="entry name" value="von Willebrand factor, type A domain"/>
    <property type="match status" value="1"/>
</dbReference>
<feature type="domain" description="VWFA" evidence="1">
    <location>
        <begin position="96"/>
        <end position="259"/>
    </location>
</feature>
<evidence type="ECO:0000259" key="1">
    <source>
        <dbReference type="SMART" id="SM00327"/>
    </source>
</evidence>
<dbReference type="SMART" id="SM00327">
    <property type="entry name" value="VWA"/>
    <property type="match status" value="1"/>
</dbReference>
<dbReference type="PANTHER" id="PTHR33608">
    <property type="entry name" value="BLL2464 PROTEIN"/>
    <property type="match status" value="1"/>
</dbReference>